<evidence type="ECO:0000313" key="3">
    <source>
        <dbReference type="Proteomes" id="UP001196413"/>
    </source>
</evidence>
<keyword evidence="3" id="KW-1185">Reference proteome</keyword>
<evidence type="ECO:0000256" key="1">
    <source>
        <dbReference type="SAM" id="MobiDB-lite"/>
    </source>
</evidence>
<evidence type="ECO:0000313" key="2">
    <source>
        <dbReference type="EMBL" id="KAJ1373259.1"/>
    </source>
</evidence>
<dbReference type="AlphaFoldDB" id="A0AAD5RET1"/>
<dbReference type="EMBL" id="JAHQIW010007245">
    <property type="protein sequence ID" value="KAJ1373259.1"/>
    <property type="molecule type" value="Genomic_DNA"/>
</dbReference>
<protein>
    <submittedName>
        <fullName evidence="2">Uncharacterized protein</fullName>
    </submittedName>
</protein>
<name>A0AAD5RET1_PARTN</name>
<feature type="compositionally biased region" description="Polar residues" evidence="1">
    <location>
        <begin position="1"/>
        <end position="15"/>
    </location>
</feature>
<proteinExistence type="predicted"/>
<reference evidence="2" key="1">
    <citation type="submission" date="2021-06" db="EMBL/GenBank/DDBJ databases">
        <title>Parelaphostrongylus tenuis whole genome reference sequence.</title>
        <authorList>
            <person name="Garwood T.J."/>
            <person name="Larsen P.A."/>
            <person name="Fountain-Jones N.M."/>
            <person name="Garbe J.R."/>
            <person name="Macchietto M.G."/>
            <person name="Kania S.A."/>
            <person name="Gerhold R.W."/>
            <person name="Richards J.E."/>
            <person name="Wolf T.M."/>
        </authorList>
    </citation>
    <scope>NUCLEOTIDE SEQUENCE</scope>
    <source>
        <strain evidence="2">MNPRO001-30</strain>
        <tissue evidence="2">Meninges</tissue>
    </source>
</reference>
<feature type="compositionally biased region" description="Acidic residues" evidence="1">
    <location>
        <begin position="17"/>
        <end position="36"/>
    </location>
</feature>
<sequence>MASRSKTTLKRNTNADGDYDEDINDEANDRFDDDGPNECSVEVWSRHSAIVQSDQNSYYLDGLEQCNNIDRQWTDNIQNEALR</sequence>
<dbReference type="Proteomes" id="UP001196413">
    <property type="component" value="Unassembled WGS sequence"/>
</dbReference>
<feature type="region of interest" description="Disordered" evidence="1">
    <location>
        <begin position="1"/>
        <end position="38"/>
    </location>
</feature>
<comment type="caution">
    <text evidence="2">The sequence shown here is derived from an EMBL/GenBank/DDBJ whole genome shotgun (WGS) entry which is preliminary data.</text>
</comment>
<organism evidence="2 3">
    <name type="scientific">Parelaphostrongylus tenuis</name>
    <name type="common">Meningeal worm</name>
    <dbReference type="NCBI Taxonomy" id="148309"/>
    <lineage>
        <taxon>Eukaryota</taxon>
        <taxon>Metazoa</taxon>
        <taxon>Ecdysozoa</taxon>
        <taxon>Nematoda</taxon>
        <taxon>Chromadorea</taxon>
        <taxon>Rhabditida</taxon>
        <taxon>Rhabditina</taxon>
        <taxon>Rhabditomorpha</taxon>
        <taxon>Strongyloidea</taxon>
        <taxon>Metastrongylidae</taxon>
        <taxon>Parelaphostrongylus</taxon>
    </lineage>
</organism>
<gene>
    <name evidence="2" type="ORF">KIN20_035619</name>
</gene>
<accession>A0AAD5RET1</accession>